<dbReference type="SUPFAM" id="SSF48452">
    <property type="entry name" value="TPR-like"/>
    <property type="match status" value="2"/>
</dbReference>
<feature type="compositionally biased region" description="Pro residues" evidence="4">
    <location>
        <begin position="254"/>
        <end position="275"/>
    </location>
</feature>
<dbReference type="RefSeq" id="WP_275031235.1">
    <property type="nucleotide sequence ID" value="NZ_CP118615.1"/>
</dbReference>
<dbReference type="CDD" id="cd15831">
    <property type="entry name" value="BTAD"/>
    <property type="match status" value="1"/>
</dbReference>
<dbReference type="SUPFAM" id="SSF46894">
    <property type="entry name" value="C-terminal effector domain of the bipartite response regulators"/>
    <property type="match status" value="1"/>
</dbReference>
<dbReference type="SMART" id="SM01043">
    <property type="entry name" value="BTAD"/>
    <property type="match status" value="1"/>
</dbReference>
<dbReference type="Pfam" id="PF03704">
    <property type="entry name" value="BTAD"/>
    <property type="match status" value="1"/>
</dbReference>
<dbReference type="InterPro" id="IPR036388">
    <property type="entry name" value="WH-like_DNA-bd_sf"/>
</dbReference>
<feature type="region of interest" description="Disordered" evidence="4">
    <location>
        <begin position="401"/>
        <end position="420"/>
    </location>
</feature>
<protein>
    <submittedName>
        <fullName evidence="6">BTAD domain-containing putative transcriptional regulator</fullName>
    </submittedName>
</protein>
<dbReference type="Pfam" id="PF13191">
    <property type="entry name" value="AAA_16"/>
    <property type="match status" value="1"/>
</dbReference>
<gene>
    <name evidence="6" type="ORF">PVK37_30195</name>
</gene>
<proteinExistence type="inferred from homology"/>
<evidence type="ECO:0000256" key="4">
    <source>
        <dbReference type="SAM" id="MobiDB-lite"/>
    </source>
</evidence>
<dbReference type="PANTHER" id="PTHR47691:SF3">
    <property type="entry name" value="HTH-TYPE TRANSCRIPTIONAL REGULATOR RV0890C-RELATED"/>
    <property type="match status" value="1"/>
</dbReference>
<dbReference type="EMBL" id="CP118615">
    <property type="protein sequence ID" value="WDZ84652.1"/>
    <property type="molecule type" value="Genomic_DNA"/>
</dbReference>
<dbReference type="InterPro" id="IPR001867">
    <property type="entry name" value="OmpR/PhoB-type_DNA-bd"/>
</dbReference>
<evidence type="ECO:0000256" key="3">
    <source>
        <dbReference type="PROSITE-ProRule" id="PRU01091"/>
    </source>
</evidence>
<dbReference type="Gene3D" id="3.40.50.300">
    <property type="entry name" value="P-loop containing nucleotide triphosphate hydrolases"/>
    <property type="match status" value="1"/>
</dbReference>
<dbReference type="PROSITE" id="PS51755">
    <property type="entry name" value="OMPR_PHOB"/>
    <property type="match status" value="1"/>
</dbReference>
<evidence type="ECO:0000313" key="6">
    <source>
        <dbReference type="EMBL" id="WDZ84652.1"/>
    </source>
</evidence>
<name>A0ABY7ZNP5_9ACTN</name>
<evidence type="ECO:0000313" key="7">
    <source>
        <dbReference type="Proteomes" id="UP001219605"/>
    </source>
</evidence>
<feature type="DNA-binding region" description="OmpR/PhoB-type" evidence="3">
    <location>
        <begin position="1"/>
        <end position="92"/>
    </location>
</feature>
<reference evidence="6 7" key="1">
    <citation type="submission" date="2023-02" db="EMBL/GenBank/DDBJ databases">
        <authorList>
            <person name="Mo P."/>
        </authorList>
    </citation>
    <scope>NUCLEOTIDE SEQUENCE [LARGE SCALE GENOMIC DNA]</scope>
    <source>
        <strain evidence="6 7">HUAS 3</strain>
    </source>
</reference>
<dbReference type="Proteomes" id="UP001219605">
    <property type="component" value="Chromosome"/>
</dbReference>
<accession>A0ABY7ZNP5</accession>
<sequence>MFFGILGPVEARTADGTALPLGGRQLRALLALLLLDAGRMVGTDRLIDGLHGGRPPAGAANALQSQVSRLRRALRPVGVPVLADPAGYRLAVDPETVDVHRAARLRRDGGRASAAGRPDRAVDLLGAALALWRGDPLADVTDVPFAAAQVTRLVELRLSVVEEHAAAALAAGDPDAPIAGLRAVTAAHPLRERPHGLLMRALYATGRSAEALAVYADLRRALADELGAEPSAELAALHLAVLRGDPVAGTVPGRPYPPTARPVAPAPPSDPPPDAPAALPSGPASALPSDPASAPPSGPPLAPLSGSGVAGRLPAQVSSFVGRDAELARVAGLLDAGRLVTVTGPGGVGKTRLAVEVAGRRPDEVCFADLAPLPPGAGVAPALLDALGLRETTLTVFTGGFTAPDQATTGGPSTALDGTPGGRSGPFTAPDRTVQRLVGALAARPVLLVLDNCEHVVADAAPIVRRLLADCPGLRVLATGREPLGITGELLCPLPPLPVPAAQEPPETAVTAPAVRLFADRATAVRPDFTLDAGTVEPVRRICAALDGLPLAIELAAVRVRALPLDEIAARLDDRFRLLSRGDRTAAPRHRTLYAVVRWSWDLLDEAERRLLRRLTVFVGGATGAAADQVCAVPDVPDPGPDRPADTADLLAALVDRSLLEHTAGRYRMLETVRDFGAERLAEAGEEQRFRRAHAEYVLRLATTADPYLRRAEQVDLLHRLRAEHRNLHAALRWAVDADPRLALRLVGALTGYWYLRGLRGEVAPLAADLLRAVGPAPPDGLVEEYVLCAVHAVSGGQVDDHADHLARTTALVDSLDGPPRQPFLPVLWAQVAGPPRDGLGQRLTLIGPDPWSRALSHLGVGLLAMFRGDLGAAEVPLRQASAGFRSVGDRWGTSQALDGLATVAACRGRDRESLDLRDEALDLVRQLGADEEVVELRCRRAERLLRLGDADAARAEFDRAAELARRGGLSTALARVAWGLGEVARRTGDLAGARRHQTEALARTPAGWADLGTRITVLTGLGRTAQAEGDPVAARGYHRQAVEIALDQRNWLDLAEATEGLAGVMLYDGAAERAAWLLGLTARLRGGPVTADREVTAVVDGARAVLGAAGYAAAYAAGGRLGHEEARVRLRDLLEH</sequence>
<dbReference type="SUPFAM" id="SSF52540">
    <property type="entry name" value="P-loop containing nucleoside triphosphate hydrolases"/>
    <property type="match status" value="1"/>
</dbReference>
<evidence type="ECO:0000256" key="2">
    <source>
        <dbReference type="ARBA" id="ARBA00023125"/>
    </source>
</evidence>
<dbReference type="Gene3D" id="1.10.10.10">
    <property type="entry name" value="Winged helix-like DNA-binding domain superfamily/Winged helix DNA-binding domain"/>
    <property type="match status" value="1"/>
</dbReference>
<feature type="compositionally biased region" description="Low complexity" evidence="4">
    <location>
        <begin position="276"/>
        <end position="292"/>
    </location>
</feature>
<feature type="domain" description="OmpR/PhoB-type" evidence="5">
    <location>
        <begin position="1"/>
        <end position="92"/>
    </location>
</feature>
<dbReference type="InterPro" id="IPR027417">
    <property type="entry name" value="P-loop_NTPase"/>
</dbReference>
<evidence type="ECO:0000256" key="1">
    <source>
        <dbReference type="ARBA" id="ARBA00005820"/>
    </source>
</evidence>
<feature type="region of interest" description="Disordered" evidence="4">
    <location>
        <begin position="250"/>
        <end position="308"/>
    </location>
</feature>
<dbReference type="InterPro" id="IPR011990">
    <property type="entry name" value="TPR-like_helical_dom_sf"/>
</dbReference>
<dbReference type="InterPro" id="IPR016032">
    <property type="entry name" value="Sig_transdc_resp-reg_C-effctor"/>
</dbReference>
<dbReference type="InterPro" id="IPR058852">
    <property type="entry name" value="HTH_77"/>
</dbReference>
<organism evidence="6 7">
    <name type="scientific">Micromonospora cathayae</name>
    <dbReference type="NCBI Taxonomy" id="3028804"/>
    <lineage>
        <taxon>Bacteria</taxon>
        <taxon>Bacillati</taxon>
        <taxon>Actinomycetota</taxon>
        <taxon>Actinomycetes</taxon>
        <taxon>Micromonosporales</taxon>
        <taxon>Micromonosporaceae</taxon>
        <taxon>Micromonospora</taxon>
    </lineage>
</organism>
<evidence type="ECO:0000259" key="5">
    <source>
        <dbReference type="PROSITE" id="PS51755"/>
    </source>
</evidence>
<keyword evidence="2 3" id="KW-0238">DNA-binding</keyword>
<dbReference type="Gene3D" id="1.25.40.10">
    <property type="entry name" value="Tetratricopeptide repeat domain"/>
    <property type="match status" value="3"/>
</dbReference>
<feature type="compositionally biased region" description="Pro residues" evidence="4">
    <location>
        <begin position="293"/>
        <end position="302"/>
    </location>
</feature>
<dbReference type="Pfam" id="PF25872">
    <property type="entry name" value="HTH_77"/>
    <property type="match status" value="1"/>
</dbReference>
<dbReference type="InterPro" id="IPR041664">
    <property type="entry name" value="AAA_16"/>
</dbReference>
<dbReference type="SMART" id="SM00862">
    <property type="entry name" value="Trans_reg_C"/>
    <property type="match status" value="1"/>
</dbReference>
<dbReference type="InterPro" id="IPR005158">
    <property type="entry name" value="BTAD"/>
</dbReference>
<dbReference type="PANTHER" id="PTHR47691">
    <property type="entry name" value="REGULATOR-RELATED"/>
    <property type="match status" value="1"/>
</dbReference>
<comment type="similarity">
    <text evidence="1">Belongs to the AfsR/DnrI/RedD regulatory family.</text>
</comment>
<keyword evidence="7" id="KW-1185">Reference proteome</keyword>